<reference evidence="2" key="1">
    <citation type="journal article" date="2022" name="Mol. Ecol. Resour.">
        <title>The genomes of chicory, endive, great burdock and yacon provide insights into Asteraceae palaeo-polyploidization history and plant inulin production.</title>
        <authorList>
            <person name="Fan W."/>
            <person name="Wang S."/>
            <person name="Wang H."/>
            <person name="Wang A."/>
            <person name="Jiang F."/>
            <person name="Liu H."/>
            <person name="Zhao H."/>
            <person name="Xu D."/>
            <person name="Zhang Y."/>
        </authorList>
    </citation>
    <scope>NUCLEOTIDE SEQUENCE [LARGE SCALE GENOMIC DNA]</scope>
    <source>
        <strain evidence="2">cv. Niubang</strain>
    </source>
</reference>
<evidence type="ECO:0000313" key="2">
    <source>
        <dbReference type="Proteomes" id="UP001055879"/>
    </source>
</evidence>
<reference evidence="1 2" key="2">
    <citation type="journal article" date="2022" name="Mol. Ecol. Resour.">
        <title>The genomes of chicory, endive, great burdock and yacon provide insights into Asteraceae paleo-polyploidization history and plant inulin production.</title>
        <authorList>
            <person name="Fan W."/>
            <person name="Wang S."/>
            <person name="Wang H."/>
            <person name="Wang A."/>
            <person name="Jiang F."/>
            <person name="Liu H."/>
            <person name="Zhao H."/>
            <person name="Xu D."/>
            <person name="Zhang Y."/>
        </authorList>
    </citation>
    <scope>NUCLEOTIDE SEQUENCE [LARGE SCALE GENOMIC DNA]</scope>
    <source>
        <strain evidence="2">cv. Niubang</strain>
    </source>
</reference>
<gene>
    <name evidence="1" type="ORF">L6452_11200</name>
</gene>
<proteinExistence type="predicted"/>
<dbReference type="EMBL" id="CM042049">
    <property type="protein sequence ID" value="KAI3748242.1"/>
    <property type="molecule type" value="Genomic_DNA"/>
</dbReference>
<protein>
    <submittedName>
        <fullName evidence="1">Uncharacterized protein</fullName>
    </submittedName>
</protein>
<keyword evidence="2" id="KW-1185">Reference proteome</keyword>
<sequence length="147" mass="16767">MDATLILPSVLPLGFKSFSRSNDRSNIRIRHQFMNQISAIGEVSAITSDLVAPQITWQIVVGSIDRYLAISSSNNHRFLRKIDESLIPGREVVVDDVRNSLVVVDVGRIRWLLLMMVGVRLQVASLNRYHSRMEIYESRKEDDGETR</sequence>
<organism evidence="1 2">
    <name type="scientific">Arctium lappa</name>
    <name type="common">Greater burdock</name>
    <name type="synonym">Lappa major</name>
    <dbReference type="NCBI Taxonomy" id="4217"/>
    <lineage>
        <taxon>Eukaryota</taxon>
        <taxon>Viridiplantae</taxon>
        <taxon>Streptophyta</taxon>
        <taxon>Embryophyta</taxon>
        <taxon>Tracheophyta</taxon>
        <taxon>Spermatophyta</taxon>
        <taxon>Magnoliopsida</taxon>
        <taxon>eudicotyledons</taxon>
        <taxon>Gunneridae</taxon>
        <taxon>Pentapetalae</taxon>
        <taxon>asterids</taxon>
        <taxon>campanulids</taxon>
        <taxon>Asterales</taxon>
        <taxon>Asteraceae</taxon>
        <taxon>Carduoideae</taxon>
        <taxon>Cardueae</taxon>
        <taxon>Arctiinae</taxon>
        <taxon>Arctium</taxon>
    </lineage>
</organism>
<name>A0ACB9DPM3_ARCLA</name>
<dbReference type="Proteomes" id="UP001055879">
    <property type="component" value="Linkage Group LG03"/>
</dbReference>
<comment type="caution">
    <text evidence="1">The sequence shown here is derived from an EMBL/GenBank/DDBJ whole genome shotgun (WGS) entry which is preliminary data.</text>
</comment>
<evidence type="ECO:0000313" key="1">
    <source>
        <dbReference type="EMBL" id="KAI3748242.1"/>
    </source>
</evidence>
<accession>A0ACB9DPM3</accession>